<dbReference type="EMBL" id="JABXBU010002228">
    <property type="protein sequence ID" value="KAF8771715.1"/>
    <property type="molecule type" value="Genomic_DNA"/>
</dbReference>
<protein>
    <submittedName>
        <fullName evidence="2">Histone-lysine N-methyltransferase SETMAR like protein</fullName>
    </submittedName>
</protein>
<dbReference type="GO" id="GO:0031297">
    <property type="term" value="P:replication fork processing"/>
    <property type="evidence" value="ECO:0007669"/>
    <property type="project" value="TreeGrafter"/>
</dbReference>
<dbReference type="GO" id="GO:0044547">
    <property type="term" value="F:DNA topoisomerase binding"/>
    <property type="evidence" value="ECO:0007669"/>
    <property type="project" value="TreeGrafter"/>
</dbReference>
<organism evidence="2 3">
    <name type="scientific">Argiope bruennichi</name>
    <name type="common">Wasp spider</name>
    <name type="synonym">Aranea bruennichi</name>
    <dbReference type="NCBI Taxonomy" id="94029"/>
    <lineage>
        <taxon>Eukaryota</taxon>
        <taxon>Metazoa</taxon>
        <taxon>Ecdysozoa</taxon>
        <taxon>Arthropoda</taxon>
        <taxon>Chelicerata</taxon>
        <taxon>Arachnida</taxon>
        <taxon>Araneae</taxon>
        <taxon>Araneomorphae</taxon>
        <taxon>Entelegynae</taxon>
        <taxon>Araneoidea</taxon>
        <taxon>Araneidae</taxon>
        <taxon>Argiope</taxon>
    </lineage>
</organism>
<proteinExistence type="predicted"/>
<evidence type="ECO:0000313" key="2">
    <source>
        <dbReference type="EMBL" id="KAF8771715.1"/>
    </source>
</evidence>
<dbReference type="Proteomes" id="UP000807504">
    <property type="component" value="Unassembled WGS sequence"/>
</dbReference>
<keyword evidence="3" id="KW-1185">Reference proteome</keyword>
<dbReference type="Pfam" id="PF17906">
    <property type="entry name" value="HTH_48"/>
    <property type="match status" value="1"/>
</dbReference>
<gene>
    <name evidence="2" type="ORF">HNY73_019095</name>
</gene>
<dbReference type="GO" id="GO:0003690">
    <property type="term" value="F:double-stranded DNA binding"/>
    <property type="evidence" value="ECO:0007669"/>
    <property type="project" value="TreeGrafter"/>
</dbReference>
<dbReference type="InterPro" id="IPR041426">
    <property type="entry name" value="Mos1_HTH"/>
</dbReference>
<feature type="domain" description="Mos1 transposase HTH" evidence="1">
    <location>
        <begin position="13"/>
        <end position="34"/>
    </location>
</feature>
<name>A0A8T0EIJ2_ARGBR</name>
<comment type="caution">
    <text evidence="2">The sequence shown here is derived from an EMBL/GenBank/DDBJ whole genome shotgun (WGS) entry which is preliminary data.</text>
</comment>
<reference evidence="2" key="2">
    <citation type="submission" date="2020-06" db="EMBL/GenBank/DDBJ databases">
        <authorList>
            <person name="Sheffer M."/>
        </authorList>
    </citation>
    <scope>NUCLEOTIDE SEQUENCE</scope>
</reference>
<dbReference type="GO" id="GO:0003697">
    <property type="term" value="F:single-stranded DNA binding"/>
    <property type="evidence" value="ECO:0007669"/>
    <property type="project" value="TreeGrafter"/>
</dbReference>
<dbReference type="GO" id="GO:0005634">
    <property type="term" value="C:nucleus"/>
    <property type="evidence" value="ECO:0007669"/>
    <property type="project" value="TreeGrafter"/>
</dbReference>
<dbReference type="GO" id="GO:0000014">
    <property type="term" value="F:single-stranded DNA endodeoxyribonuclease activity"/>
    <property type="evidence" value="ECO:0007669"/>
    <property type="project" value="TreeGrafter"/>
</dbReference>
<dbReference type="GO" id="GO:0006303">
    <property type="term" value="P:double-strand break repair via nonhomologous end joining"/>
    <property type="evidence" value="ECO:0007669"/>
    <property type="project" value="TreeGrafter"/>
</dbReference>
<accession>A0A8T0EIJ2</accession>
<dbReference type="AlphaFoldDB" id="A0A8T0EIJ2"/>
<dbReference type="GO" id="GO:0046975">
    <property type="term" value="F:histone H3K36 methyltransferase activity"/>
    <property type="evidence" value="ECO:0007669"/>
    <property type="project" value="TreeGrafter"/>
</dbReference>
<dbReference type="GO" id="GO:0042800">
    <property type="term" value="F:histone H3K4 methyltransferase activity"/>
    <property type="evidence" value="ECO:0007669"/>
    <property type="project" value="TreeGrafter"/>
</dbReference>
<dbReference type="PANTHER" id="PTHR46060">
    <property type="entry name" value="MARINER MOS1 TRANSPOSASE-LIKE PROTEIN"/>
    <property type="match status" value="1"/>
</dbReference>
<dbReference type="GO" id="GO:0015074">
    <property type="term" value="P:DNA integration"/>
    <property type="evidence" value="ECO:0007669"/>
    <property type="project" value="TreeGrafter"/>
</dbReference>
<dbReference type="GO" id="GO:0044774">
    <property type="term" value="P:mitotic DNA integrity checkpoint signaling"/>
    <property type="evidence" value="ECO:0007669"/>
    <property type="project" value="TreeGrafter"/>
</dbReference>
<dbReference type="GO" id="GO:0035861">
    <property type="term" value="C:site of double-strand break"/>
    <property type="evidence" value="ECO:0007669"/>
    <property type="project" value="TreeGrafter"/>
</dbReference>
<sequence>MERSTVVSRSDRANGKDTISKSRCREWFARFKSGGSSLEDKPDRGRPLDFDDQTLLTAVEGDESLAIRMPADNFNVNHSTIIRLLKQLLK</sequence>
<dbReference type="GO" id="GO:0000729">
    <property type="term" value="P:DNA double-strand break processing"/>
    <property type="evidence" value="ECO:0007669"/>
    <property type="project" value="TreeGrafter"/>
</dbReference>
<dbReference type="PANTHER" id="PTHR46060:SF2">
    <property type="entry name" value="HISTONE-LYSINE N-METHYLTRANSFERASE SETMAR"/>
    <property type="match status" value="1"/>
</dbReference>
<evidence type="ECO:0000259" key="1">
    <source>
        <dbReference type="Pfam" id="PF17906"/>
    </source>
</evidence>
<reference evidence="2" key="1">
    <citation type="journal article" date="2020" name="bioRxiv">
        <title>Chromosome-level reference genome of the European wasp spider Argiope bruennichi: a resource for studies on range expansion and evolutionary adaptation.</title>
        <authorList>
            <person name="Sheffer M.M."/>
            <person name="Hoppe A."/>
            <person name="Krehenwinkel H."/>
            <person name="Uhl G."/>
            <person name="Kuss A.W."/>
            <person name="Jensen L."/>
            <person name="Jensen C."/>
            <person name="Gillespie R.G."/>
            <person name="Hoff K.J."/>
            <person name="Prost S."/>
        </authorList>
    </citation>
    <scope>NUCLEOTIDE SEQUENCE</scope>
</reference>
<dbReference type="InterPro" id="IPR052709">
    <property type="entry name" value="Transposase-MT_Hybrid"/>
</dbReference>
<dbReference type="GO" id="GO:0000793">
    <property type="term" value="C:condensed chromosome"/>
    <property type="evidence" value="ECO:0007669"/>
    <property type="project" value="TreeGrafter"/>
</dbReference>
<evidence type="ECO:0000313" key="3">
    <source>
        <dbReference type="Proteomes" id="UP000807504"/>
    </source>
</evidence>